<keyword evidence="3" id="KW-0963">Cytoplasm</keyword>
<dbReference type="PROSITE" id="PS51094">
    <property type="entry name" value="PTS_EIIA_TYPE_2"/>
    <property type="match status" value="1"/>
</dbReference>
<protein>
    <recommendedName>
        <fullName evidence="11">PTS system galactitol-specific EIIA component</fullName>
    </recommendedName>
    <alternativeName>
        <fullName evidence="12">EIIB-Gat</fullName>
    </alternativeName>
    <alternativeName>
        <fullName evidence="13">Galactitol-specific phosphotransferase enzyme IIA component</fullName>
    </alternativeName>
</protein>
<evidence type="ECO:0000256" key="3">
    <source>
        <dbReference type="ARBA" id="ARBA00022490"/>
    </source>
</evidence>
<keyword evidence="2" id="KW-0813">Transport</keyword>
<evidence type="ECO:0000256" key="5">
    <source>
        <dbReference type="ARBA" id="ARBA00022597"/>
    </source>
</evidence>
<sequence>MTNLFVRSGISFVDRSEVLTHIGNEMLAKGVVHDTWPQALIAREAEFPTGIMLEQHAIAIPHCEAIHAKSSAIYLLRPTNKVHFQQADDDNDVAVSLVIALIVENPQQQLKLLRCLFGKLQQPDIVETLITLPETQLKEYFTKYVLDSGRINPSVTIKRTIYETQDYCRLRRRGCDLYDGGGRN</sequence>
<dbReference type="InterPro" id="IPR051541">
    <property type="entry name" value="PTS_SugarTrans_NitroReg"/>
</dbReference>
<evidence type="ECO:0000256" key="10">
    <source>
        <dbReference type="ARBA" id="ARBA00064318"/>
    </source>
</evidence>
<dbReference type="NCBIfam" id="NF007236">
    <property type="entry name" value="PRK09665.1"/>
    <property type="match status" value="1"/>
</dbReference>
<dbReference type="SUPFAM" id="SSF55804">
    <property type="entry name" value="Phoshotransferase/anion transport protein"/>
    <property type="match status" value="1"/>
</dbReference>
<reference evidence="15 16" key="1">
    <citation type="submission" date="2018-06" db="EMBL/GenBank/DDBJ databases">
        <authorList>
            <consortium name="Pathogen Informatics"/>
            <person name="Doyle S."/>
        </authorList>
    </citation>
    <scope>NUCLEOTIDE SEQUENCE [LARGE SCALE GENOMIC DNA]</scope>
    <source>
        <strain evidence="15 16">NCTC8009</strain>
    </source>
</reference>
<dbReference type="PANTHER" id="PTHR47738:SF4">
    <property type="entry name" value="PTS SYSTEM GALACTITOL-SPECIFIC EIIA COMPONENT"/>
    <property type="match status" value="1"/>
</dbReference>
<dbReference type="InterPro" id="IPR016152">
    <property type="entry name" value="PTrfase/Anion_transptr"/>
</dbReference>
<dbReference type="Pfam" id="PF00359">
    <property type="entry name" value="PTS_EIIA_2"/>
    <property type="match status" value="1"/>
</dbReference>
<dbReference type="Proteomes" id="UP000250991">
    <property type="component" value="Unassembled WGS sequence"/>
</dbReference>
<keyword evidence="7" id="KW-0598">Phosphotransferase system</keyword>
<accession>A0A2X3KA23</accession>
<dbReference type="Gene3D" id="3.40.930.10">
    <property type="entry name" value="Mannitol-specific EII, Chain A"/>
    <property type="match status" value="1"/>
</dbReference>
<keyword evidence="6" id="KW-0808">Transferase</keyword>
<dbReference type="FunFam" id="3.40.930.10:FF:000016">
    <property type="entry name" value="Galactitol-specific enzyme IIA of phosphotransferase system"/>
    <property type="match status" value="1"/>
</dbReference>
<evidence type="ECO:0000256" key="8">
    <source>
        <dbReference type="ARBA" id="ARBA00022777"/>
    </source>
</evidence>
<dbReference type="PANTHER" id="PTHR47738">
    <property type="entry name" value="PTS SYSTEM FRUCTOSE-LIKE EIIA COMPONENT-RELATED"/>
    <property type="match status" value="1"/>
</dbReference>
<evidence type="ECO:0000256" key="6">
    <source>
        <dbReference type="ARBA" id="ARBA00022679"/>
    </source>
</evidence>
<dbReference type="InterPro" id="IPR002178">
    <property type="entry name" value="PTS_EIIA_type-2_dom"/>
</dbReference>
<evidence type="ECO:0000256" key="2">
    <source>
        <dbReference type="ARBA" id="ARBA00022448"/>
    </source>
</evidence>
<dbReference type="CDD" id="cd00211">
    <property type="entry name" value="PTS_IIA_fru"/>
    <property type="match status" value="1"/>
</dbReference>
<keyword evidence="8" id="KW-0418">Kinase</keyword>
<keyword evidence="9" id="KW-0298">Galactitol metabolism</keyword>
<proteinExistence type="predicted"/>
<evidence type="ECO:0000256" key="12">
    <source>
        <dbReference type="ARBA" id="ARBA00079671"/>
    </source>
</evidence>
<evidence type="ECO:0000256" key="11">
    <source>
        <dbReference type="ARBA" id="ARBA00068636"/>
    </source>
</evidence>
<dbReference type="GO" id="GO:0009401">
    <property type="term" value="P:phosphoenolpyruvate-dependent sugar phosphotransferase system"/>
    <property type="evidence" value="ECO:0007669"/>
    <property type="project" value="UniProtKB-KW"/>
</dbReference>
<feature type="domain" description="PTS EIIA type-2" evidence="14">
    <location>
        <begin position="1"/>
        <end position="144"/>
    </location>
</feature>
<evidence type="ECO:0000256" key="7">
    <source>
        <dbReference type="ARBA" id="ARBA00022683"/>
    </source>
</evidence>
<dbReference type="GO" id="GO:0030295">
    <property type="term" value="F:protein kinase activator activity"/>
    <property type="evidence" value="ECO:0007669"/>
    <property type="project" value="TreeGrafter"/>
</dbReference>
<evidence type="ECO:0000256" key="9">
    <source>
        <dbReference type="ARBA" id="ARBA00022877"/>
    </source>
</evidence>
<evidence type="ECO:0000313" key="15">
    <source>
        <dbReference type="EMBL" id="SQD04903.1"/>
    </source>
</evidence>
<dbReference type="GO" id="GO:0016301">
    <property type="term" value="F:kinase activity"/>
    <property type="evidence" value="ECO:0007669"/>
    <property type="project" value="UniProtKB-KW"/>
</dbReference>
<evidence type="ECO:0000256" key="4">
    <source>
        <dbReference type="ARBA" id="ARBA00022553"/>
    </source>
</evidence>
<dbReference type="AlphaFoldDB" id="A0A2X3KA23"/>
<dbReference type="GO" id="GO:0019402">
    <property type="term" value="P:galactitol metabolic process"/>
    <property type="evidence" value="ECO:0007669"/>
    <property type="project" value="UniProtKB-KW"/>
</dbReference>
<comment type="subcellular location">
    <subcellularLocation>
        <location evidence="1">Cytoplasm</location>
    </subcellularLocation>
</comment>
<keyword evidence="5" id="KW-0762">Sugar transport</keyword>
<name>A0A2X3KA23_ECOLX</name>
<dbReference type="EMBL" id="UARW01000010">
    <property type="protein sequence ID" value="SQD04903.1"/>
    <property type="molecule type" value="Genomic_DNA"/>
</dbReference>
<evidence type="ECO:0000256" key="1">
    <source>
        <dbReference type="ARBA" id="ARBA00004496"/>
    </source>
</evidence>
<comment type="subunit">
    <text evidence="10">Forms a complex with one each of subunit of GatA, GatB and 2 subunits of GatC.</text>
</comment>
<dbReference type="STRING" id="585034.ECIAI1_2168"/>
<evidence type="ECO:0000313" key="16">
    <source>
        <dbReference type="Proteomes" id="UP000250991"/>
    </source>
</evidence>
<evidence type="ECO:0000256" key="13">
    <source>
        <dbReference type="ARBA" id="ARBA00083799"/>
    </source>
</evidence>
<organism evidence="15 16">
    <name type="scientific">Escherichia coli</name>
    <dbReference type="NCBI Taxonomy" id="562"/>
    <lineage>
        <taxon>Bacteria</taxon>
        <taxon>Pseudomonadati</taxon>
        <taxon>Pseudomonadota</taxon>
        <taxon>Gammaproteobacteria</taxon>
        <taxon>Enterobacterales</taxon>
        <taxon>Enterobacteriaceae</taxon>
        <taxon>Escherichia</taxon>
    </lineage>
</organism>
<keyword evidence="4" id="KW-0597">Phosphoprotein</keyword>
<evidence type="ECO:0000259" key="14">
    <source>
        <dbReference type="PROSITE" id="PS51094"/>
    </source>
</evidence>
<gene>
    <name evidence="15" type="primary">gatA</name>
    <name evidence="15" type="ORF">NCTC8009_05446</name>
</gene>
<dbReference type="GO" id="GO:0005737">
    <property type="term" value="C:cytoplasm"/>
    <property type="evidence" value="ECO:0007669"/>
    <property type="project" value="UniProtKB-SubCell"/>
</dbReference>